<dbReference type="PANTHER" id="PTHR36766:SF51">
    <property type="entry name" value="DISEASE RESISTANCE RPP13-LIKE PROTEIN 1"/>
    <property type="match status" value="1"/>
</dbReference>
<gene>
    <name evidence="5" type="ORF">JCGZ_22134</name>
</gene>
<dbReference type="Proteomes" id="UP000027138">
    <property type="component" value="Unassembled WGS sequence"/>
</dbReference>
<dbReference type="PANTHER" id="PTHR36766">
    <property type="entry name" value="PLANT BROAD-SPECTRUM MILDEW RESISTANCE PROTEIN RPW8"/>
    <property type="match status" value="1"/>
</dbReference>
<accession>A0A067LIB9</accession>
<dbReference type="Gene3D" id="3.80.10.10">
    <property type="entry name" value="Ribonuclease Inhibitor"/>
    <property type="match status" value="1"/>
</dbReference>
<reference evidence="5 6" key="1">
    <citation type="journal article" date="2014" name="PLoS ONE">
        <title>Global Analysis of Gene Expression Profiles in Physic Nut (Jatropha curcas L.) Seedlings Exposed to Salt Stress.</title>
        <authorList>
            <person name="Zhang L."/>
            <person name="Zhang C."/>
            <person name="Wu P."/>
            <person name="Chen Y."/>
            <person name="Li M."/>
            <person name="Jiang H."/>
            <person name="Wu G."/>
        </authorList>
    </citation>
    <scope>NUCLEOTIDE SEQUENCE [LARGE SCALE GENOMIC DNA]</scope>
    <source>
        <strain evidence="6">cv. GZQX0401</strain>
        <tissue evidence="5">Young leaves</tissue>
    </source>
</reference>
<dbReference type="Pfam" id="PF25019">
    <property type="entry name" value="LRR_R13L1-DRL21"/>
    <property type="match status" value="1"/>
</dbReference>
<evidence type="ECO:0000256" key="2">
    <source>
        <dbReference type="ARBA" id="ARBA00022821"/>
    </source>
</evidence>
<dbReference type="GO" id="GO:0043531">
    <property type="term" value="F:ADP binding"/>
    <property type="evidence" value="ECO:0007669"/>
    <property type="project" value="InterPro"/>
</dbReference>
<dbReference type="EMBL" id="KK914194">
    <property type="protein sequence ID" value="KDP47138.1"/>
    <property type="molecule type" value="Genomic_DNA"/>
</dbReference>
<evidence type="ECO:0000259" key="4">
    <source>
        <dbReference type="Pfam" id="PF25019"/>
    </source>
</evidence>
<evidence type="ECO:0000256" key="1">
    <source>
        <dbReference type="ARBA" id="ARBA00022614"/>
    </source>
</evidence>
<dbReference type="SUPFAM" id="SSF52540">
    <property type="entry name" value="P-loop containing nucleoside triphosphate hydrolases"/>
    <property type="match status" value="1"/>
</dbReference>
<keyword evidence="6" id="KW-1185">Reference proteome</keyword>
<dbReference type="AlphaFoldDB" id="A0A067LIB9"/>
<sequence>MERLSNEEYLIVLDDIWSENYDDWTKLCSPFVVGAPGSKIIITTRNEGVSKLMGAVYVYSLKELSYGDRFSLFTRHALNSNDFNASTDLKEIGKGIVKSIGNLVNLQYIDISNTSSLQEMPLQIGSLIDLHILPEFIVGKVNGLGVKELTKFSHIQGQLHISGLHNETDIREAEFVNLKEKKDFYGLTLEWDGCEQLLSLVEERVGFKRLYSFIKGEKDVLPCNLEVLITEDCNHLEKLPTGLQKHTSLKHLEISYCNLQSLVKVKKGLLPSFLQVLSVKCCKNLKNLVSELHDLTSLKDLKIQYCQKLMSFSTKGWLAVWTPTC</sequence>
<evidence type="ECO:0000313" key="6">
    <source>
        <dbReference type="Proteomes" id="UP000027138"/>
    </source>
</evidence>
<dbReference type="InterPro" id="IPR027417">
    <property type="entry name" value="P-loop_NTPase"/>
</dbReference>
<feature type="domain" description="NB-ARC" evidence="3">
    <location>
        <begin position="4"/>
        <end position="79"/>
    </location>
</feature>
<feature type="domain" description="R13L1/DRL21-like LRR repeat region" evidence="4">
    <location>
        <begin position="147"/>
        <end position="306"/>
    </location>
</feature>
<evidence type="ECO:0000313" key="5">
    <source>
        <dbReference type="EMBL" id="KDP47138.1"/>
    </source>
</evidence>
<protein>
    <submittedName>
        <fullName evidence="5">Uncharacterized protein</fullName>
    </submittedName>
</protein>
<organism evidence="5 6">
    <name type="scientific">Jatropha curcas</name>
    <name type="common">Barbados nut</name>
    <dbReference type="NCBI Taxonomy" id="180498"/>
    <lineage>
        <taxon>Eukaryota</taxon>
        <taxon>Viridiplantae</taxon>
        <taxon>Streptophyta</taxon>
        <taxon>Embryophyta</taxon>
        <taxon>Tracheophyta</taxon>
        <taxon>Spermatophyta</taxon>
        <taxon>Magnoliopsida</taxon>
        <taxon>eudicotyledons</taxon>
        <taxon>Gunneridae</taxon>
        <taxon>Pentapetalae</taxon>
        <taxon>rosids</taxon>
        <taxon>fabids</taxon>
        <taxon>Malpighiales</taxon>
        <taxon>Euphorbiaceae</taxon>
        <taxon>Crotonoideae</taxon>
        <taxon>Jatropheae</taxon>
        <taxon>Jatropha</taxon>
    </lineage>
</organism>
<name>A0A067LIB9_JATCU</name>
<dbReference type="OrthoDB" id="1305058at2759"/>
<proteinExistence type="predicted"/>
<keyword evidence="2" id="KW-0611">Plant defense</keyword>
<evidence type="ECO:0000259" key="3">
    <source>
        <dbReference type="Pfam" id="PF00931"/>
    </source>
</evidence>
<dbReference type="Pfam" id="PF00931">
    <property type="entry name" value="NB-ARC"/>
    <property type="match status" value="1"/>
</dbReference>
<dbReference type="SUPFAM" id="SSF52058">
    <property type="entry name" value="L domain-like"/>
    <property type="match status" value="1"/>
</dbReference>
<keyword evidence="1" id="KW-0433">Leucine-rich repeat</keyword>
<dbReference type="InterPro" id="IPR032675">
    <property type="entry name" value="LRR_dom_sf"/>
</dbReference>
<dbReference type="STRING" id="180498.A0A067LIB9"/>
<dbReference type="InterPro" id="IPR002182">
    <property type="entry name" value="NB-ARC"/>
</dbReference>
<dbReference type="InterPro" id="IPR056789">
    <property type="entry name" value="LRR_R13L1-DRL21"/>
</dbReference>
<dbReference type="Gene3D" id="3.40.50.300">
    <property type="entry name" value="P-loop containing nucleotide triphosphate hydrolases"/>
    <property type="match status" value="1"/>
</dbReference>
<dbReference type="GO" id="GO:0006952">
    <property type="term" value="P:defense response"/>
    <property type="evidence" value="ECO:0007669"/>
    <property type="project" value="UniProtKB-KW"/>
</dbReference>